<sequence length="316" mass="33147">MQLKCYQIDAFTDAPFAGNPAAVVLLPRRALPLSNATRQAIAAEFNLSETAYLEYEGGDADEDSAVFASKSRFRLRWFTPAAEVVLCGHATLAAAAALLFEEGNPAAELVFDTLSGELRVARQPAAQPGSGSGSPGGRLSMDLPLVGASTAEVPADMQAASPLVQAACGGLPVSDVLYAAQLRYLTIVLDGTGDATRQAFLALQPSTSELVAADPGGQLVGVIVTMQADGQQHDFYSRFFGPWVGITEDPVTGSAHSILGPYWADRLGCQQLRARQCSARGGELAVEVRRGEGRVTVTGNAVTTLRAQLLLPQGSQ</sequence>
<feature type="active site" evidence="3">
    <location>
        <position position="49"/>
    </location>
</feature>
<comment type="similarity">
    <text evidence="1">Belongs to the PhzF family.</text>
</comment>
<dbReference type="Gene3D" id="3.10.310.10">
    <property type="entry name" value="Diaminopimelate Epimerase, Chain A, domain 1"/>
    <property type="match status" value="2"/>
</dbReference>
<dbReference type="PANTHER" id="PTHR13774:SF17">
    <property type="entry name" value="PHENAZINE BIOSYNTHESIS-LIKE DOMAIN-CONTAINING PROTEIN"/>
    <property type="match status" value="1"/>
</dbReference>
<evidence type="ECO:0000313" key="4">
    <source>
        <dbReference type="EMBL" id="PSC75356.1"/>
    </source>
</evidence>
<dbReference type="NCBIfam" id="TIGR00654">
    <property type="entry name" value="PhzF_family"/>
    <property type="match status" value="1"/>
</dbReference>
<dbReference type="Proteomes" id="UP000239649">
    <property type="component" value="Unassembled WGS sequence"/>
</dbReference>
<reference evidence="4 5" key="1">
    <citation type="journal article" date="2018" name="Plant J.">
        <title>Genome sequences of Chlorella sorokiniana UTEX 1602 and Micractinium conductrix SAG 241.80: implications to maltose excretion by a green alga.</title>
        <authorList>
            <person name="Arriola M.B."/>
            <person name="Velmurugan N."/>
            <person name="Zhang Y."/>
            <person name="Plunkett M.H."/>
            <person name="Hondzo H."/>
            <person name="Barney B.M."/>
        </authorList>
    </citation>
    <scope>NUCLEOTIDE SEQUENCE [LARGE SCALE GENOMIC DNA]</scope>
    <source>
        <strain evidence="4 5">SAG 241.80</strain>
    </source>
</reference>
<gene>
    <name evidence="4" type="ORF">C2E20_1201</name>
</gene>
<name>A0A2P6VMM4_9CHLO</name>
<dbReference type="PIRSF" id="PIRSF016184">
    <property type="entry name" value="PhzC_PhzF"/>
    <property type="match status" value="1"/>
</dbReference>
<evidence type="ECO:0000256" key="3">
    <source>
        <dbReference type="PIRSR" id="PIRSR016184-1"/>
    </source>
</evidence>
<dbReference type="InterPro" id="IPR003719">
    <property type="entry name" value="Phenazine_PhzF-like"/>
</dbReference>
<proteinExistence type="inferred from homology"/>
<dbReference type="Pfam" id="PF02567">
    <property type="entry name" value="PhzC-PhzF"/>
    <property type="match status" value="1"/>
</dbReference>
<dbReference type="PANTHER" id="PTHR13774">
    <property type="entry name" value="PHENAZINE BIOSYNTHESIS PROTEIN"/>
    <property type="match status" value="1"/>
</dbReference>
<dbReference type="STRING" id="554055.A0A2P6VMM4"/>
<dbReference type="EMBL" id="LHPF02000002">
    <property type="protein sequence ID" value="PSC75356.1"/>
    <property type="molecule type" value="Genomic_DNA"/>
</dbReference>
<comment type="caution">
    <text evidence="4">The sequence shown here is derived from an EMBL/GenBank/DDBJ whole genome shotgun (WGS) entry which is preliminary data.</text>
</comment>
<keyword evidence="5" id="KW-1185">Reference proteome</keyword>
<dbReference type="GO" id="GO:0016853">
    <property type="term" value="F:isomerase activity"/>
    <property type="evidence" value="ECO:0007669"/>
    <property type="project" value="UniProtKB-KW"/>
</dbReference>
<dbReference type="AlphaFoldDB" id="A0A2P6VMM4"/>
<keyword evidence="2" id="KW-0413">Isomerase</keyword>
<evidence type="ECO:0000256" key="2">
    <source>
        <dbReference type="ARBA" id="ARBA00023235"/>
    </source>
</evidence>
<protein>
    <submittedName>
        <fullName evidence="4">Phenazine biosynthesis-like domain-containing</fullName>
    </submittedName>
</protein>
<evidence type="ECO:0000256" key="1">
    <source>
        <dbReference type="ARBA" id="ARBA00008270"/>
    </source>
</evidence>
<organism evidence="4 5">
    <name type="scientific">Micractinium conductrix</name>
    <dbReference type="NCBI Taxonomy" id="554055"/>
    <lineage>
        <taxon>Eukaryota</taxon>
        <taxon>Viridiplantae</taxon>
        <taxon>Chlorophyta</taxon>
        <taxon>core chlorophytes</taxon>
        <taxon>Trebouxiophyceae</taxon>
        <taxon>Chlorellales</taxon>
        <taxon>Chlorellaceae</taxon>
        <taxon>Chlorella clade</taxon>
        <taxon>Micractinium</taxon>
    </lineage>
</organism>
<accession>A0A2P6VMM4</accession>
<dbReference type="SUPFAM" id="SSF54506">
    <property type="entry name" value="Diaminopimelate epimerase-like"/>
    <property type="match status" value="1"/>
</dbReference>
<evidence type="ECO:0000313" key="5">
    <source>
        <dbReference type="Proteomes" id="UP000239649"/>
    </source>
</evidence>
<dbReference type="GO" id="GO:0005737">
    <property type="term" value="C:cytoplasm"/>
    <property type="evidence" value="ECO:0007669"/>
    <property type="project" value="TreeGrafter"/>
</dbReference>
<dbReference type="OrthoDB" id="75169at2759"/>